<sequence length="230" mass="26518">MPVPPEPPEHRARRLDIAWIEMSLLRLEPLQHDIKDLERLQYPTYGPEDEGDDNAMDTAEVVQEYMREYFDCVFYVNARDNGLDCTPYLTLNCPHDKFRRRPLIENKEKGRINWYVSAMSEIPEVPHLKCMVLENVNGNENLLNRGALLCICQVMLKVYGSSAYVKNVVMPMVIISLMGVSHGRILLAHHDGSNLVIRKTELFDLRYKNIPALRTMLRWWGSDATGNTAT</sequence>
<dbReference type="OrthoDB" id="4177740at2759"/>
<name>A0A2B7X049_9EURO</name>
<dbReference type="AlphaFoldDB" id="A0A2B7X049"/>
<dbReference type="EMBL" id="PDNB01000163">
    <property type="protein sequence ID" value="PGH02102.1"/>
    <property type="molecule type" value="Genomic_DNA"/>
</dbReference>
<dbReference type="Proteomes" id="UP000223968">
    <property type="component" value="Unassembled WGS sequence"/>
</dbReference>
<protein>
    <submittedName>
        <fullName evidence="1">Uncharacterized protein</fullName>
    </submittedName>
</protein>
<evidence type="ECO:0000313" key="2">
    <source>
        <dbReference type="Proteomes" id="UP000223968"/>
    </source>
</evidence>
<accession>A0A2B7X049</accession>
<dbReference type="STRING" id="1447875.A0A2B7X049"/>
<gene>
    <name evidence="1" type="ORF">AJ79_07739</name>
</gene>
<evidence type="ECO:0000313" key="1">
    <source>
        <dbReference type="EMBL" id="PGH02102.1"/>
    </source>
</evidence>
<comment type="caution">
    <text evidence="1">The sequence shown here is derived from an EMBL/GenBank/DDBJ whole genome shotgun (WGS) entry which is preliminary data.</text>
</comment>
<organism evidence="1 2">
    <name type="scientific">Helicocarpus griseus UAMH5409</name>
    <dbReference type="NCBI Taxonomy" id="1447875"/>
    <lineage>
        <taxon>Eukaryota</taxon>
        <taxon>Fungi</taxon>
        <taxon>Dikarya</taxon>
        <taxon>Ascomycota</taxon>
        <taxon>Pezizomycotina</taxon>
        <taxon>Eurotiomycetes</taxon>
        <taxon>Eurotiomycetidae</taxon>
        <taxon>Onygenales</taxon>
        <taxon>Ajellomycetaceae</taxon>
        <taxon>Helicocarpus</taxon>
    </lineage>
</organism>
<keyword evidence="2" id="KW-1185">Reference proteome</keyword>
<reference evidence="1 2" key="1">
    <citation type="submission" date="2017-10" db="EMBL/GenBank/DDBJ databases">
        <title>Comparative genomics in systemic dimorphic fungi from Ajellomycetaceae.</title>
        <authorList>
            <person name="Munoz J.F."/>
            <person name="Mcewen J.G."/>
            <person name="Clay O.K."/>
            <person name="Cuomo C.A."/>
        </authorList>
    </citation>
    <scope>NUCLEOTIDE SEQUENCE [LARGE SCALE GENOMIC DNA]</scope>
    <source>
        <strain evidence="1 2">UAMH5409</strain>
    </source>
</reference>
<proteinExistence type="predicted"/>